<dbReference type="SUPFAM" id="SSF55781">
    <property type="entry name" value="GAF domain-like"/>
    <property type="match status" value="1"/>
</dbReference>
<dbReference type="Gene3D" id="3.30.450.40">
    <property type="match status" value="1"/>
</dbReference>
<evidence type="ECO:0000256" key="7">
    <source>
        <dbReference type="ARBA" id="ARBA00022692"/>
    </source>
</evidence>
<dbReference type="SMART" id="SM00304">
    <property type="entry name" value="HAMP"/>
    <property type="match status" value="1"/>
</dbReference>
<dbReference type="InterPro" id="IPR042295">
    <property type="entry name" value="NarX-like_N_sf"/>
</dbReference>
<evidence type="ECO:0000313" key="18">
    <source>
        <dbReference type="EMBL" id="MBK8888892.1"/>
    </source>
</evidence>
<gene>
    <name evidence="18" type="ORF">IPN75_00205</name>
</gene>
<dbReference type="GO" id="GO:0000155">
    <property type="term" value="F:phosphorelay sensor kinase activity"/>
    <property type="evidence" value="ECO:0007669"/>
    <property type="project" value="UniProtKB-UniRule"/>
</dbReference>
<dbReference type="GO" id="GO:0005886">
    <property type="term" value="C:plasma membrane"/>
    <property type="evidence" value="ECO:0007669"/>
    <property type="project" value="UniProtKB-SubCell"/>
</dbReference>
<dbReference type="SMART" id="SM00387">
    <property type="entry name" value="HATPase_c"/>
    <property type="match status" value="1"/>
</dbReference>
<reference evidence="18" key="1">
    <citation type="submission" date="2020-10" db="EMBL/GenBank/DDBJ databases">
        <title>Connecting structure to function with the recovery of over 1000 high-quality activated sludge metagenome-assembled genomes encoding full-length rRNA genes using long-read sequencing.</title>
        <authorList>
            <person name="Singleton C.M."/>
            <person name="Petriglieri F."/>
            <person name="Kristensen J.M."/>
            <person name="Kirkegaard R.H."/>
            <person name="Michaelsen T.Y."/>
            <person name="Andersen M.H."/>
            <person name="Karst S.M."/>
            <person name="Dueholm M.S."/>
            <person name="Nielsen P.H."/>
            <person name="Albertsen M."/>
        </authorList>
    </citation>
    <scope>NUCLEOTIDE SEQUENCE</scope>
    <source>
        <strain evidence="18">OdNE_18-Q3-R46-58_BAT3C.305</strain>
    </source>
</reference>
<dbReference type="Pfam" id="PF00672">
    <property type="entry name" value="HAMP"/>
    <property type="match status" value="1"/>
</dbReference>
<dbReference type="InterPro" id="IPR029016">
    <property type="entry name" value="GAF-like_dom_sf"/>
</dbReference>
<keyword evidence="11 15" id="KW-1133">Transmembrane helix</keyword>
<keyword evidence="7 15" id="KW-0812">Transmembrane</keyword>
<evidence type="ECO:0000313" key="19">
    <source>
        <dbReference type="Proteomes" id="UP000808146"/>
    </source>
</evidence>
<dbReference type="Gene3D" id="3.30.565.10">
    <property type="entry name" value="Histidine kinase-like ATPase, C-terminal domain"/>
    <property type="match status" value="1"/>
</dbReference>
<dbReference type="InterPro" id="IPR005467">
    <property type="entry name" value="His_kinase_dom"/>
</dbReference>
<proteinExistence type="predicted"/>
<dbReference type="EC" id="2.7.13.3" evidence="14"/>
<accession>A0A9D7LJA3</accession>
<dbReference type="InterPro" id="IPR003594">
    <property type="entry name" value="HATPase_dom"/>
</dbReference>
<keyword evidence="5" id="KW-0597">Phosphoprotein</keyword>
<dbReference type="InterPro" id="IPR016380">
    <property type="entry name" value="Sig_transdc_His_kin_NarX/NarQ"/>
</dbReference>
<dbReference type="CDD" id="cd06225">
    <property type="entry name" value="HAMP"/>
    <property type="match status" value="1"/>
</dbReference>
<keyword evidence="4 14" id="KW-0997">Cell inner membrane</keyword>
<dbReference type="Pfam" id="PF13675">
    <property type="entry name" value="PilJ"/>
    <property type="match status" value="1"/>
</dbReference>
<keyword evidence="9 14" id="KW-0418">Kinase</keyword>
<evidence type="ECO:0000256" key="4">
    <source>
        <dbReference type="ARBA" id="ARBA00022519"/>
    </source>
</evidence>
<dbReference type="InterPro" id="IPR029095">
    <property type="entry name" value="NarX-like_N"/>
</dbReference>
<dbReference type="GO" id="GO:0005524">
    <property type="term" value="F:ATP binding"/>
    <property type="evidence" value="ECO:0007669"/>
    <property type="project" value="UniProtKB-UniRule"/>
</dbReference>
<comment type="caution">
    <text evidence="18">The sequence shown here is derived from an EMBL/GenBank/DDBJ whole genome shotgun (WGS) entry which is preliminary data.</text>
</comment>
<feature type="domain" description="HAMP" evidence="17">
    <location>
        <begin position="199"/>
        <end position="251"/>
    </location>
</feature>
<keyword evidence="6 14" id="KW-0808">Transferase</keyword>
<dbReference type="AlphaFoldDB" id="A0A9D7LJA3"/>
<keyword evidence="13 14" id="KW-0472">Membrane</keyword>
<dbReference type="Pfam" id="PF07730">
    <property type="entry name" value="HisKA_3"/>
    <property type="match status" value="1"/>
</dbReference>
<evidence type="ECO:0000256" key="5">
    <source>
        <dbReference type="ARBA" id="ARBA00022553"/>
    </source>
</evidence>
<dbReference type="InterPro" id="IPR036890">
    <property type="entry name" value="HATPase_C_sf"/>
</dbReference>
<dbReference type="Pfam" id="PF13185">
    <property type="entry name" value="GAF_2"/>
    <property type="match status" value="1"/>
</dbReference>
<dbReference type="Gene3D" id="1.20.120.960">
    <property type="entry name" value="Histidine kinase NarX, sensor domain"/>
    <property type="match status" value="1"/>
</dbReference>
<evidence type="ECO:0000256" key="10">
    <source>
        <dbReference type="ARBA" id="ARBA00022840"/>
    </source>
</evidence>
<dbReference type="Gene3D" id="1.20.5.1930">
    <property type="match status" value="1"/>
</dbReference>
<keyword evidence="10 14" id="KW-0067">ATP-binding</keyword>
<protein>
    <recommendedName>
        <fullName evidence="14">Sensor protein</fullName>
        <ecNumber evidence="14">2.7.13.3</ecNumber>
    </recommendedName>
</protein>
<comment type="subcellular location">
    <subcellularLocation>
        <location evidence="2">Cell inner membrane</location>
        <topology evidence="2">Multi-pass membrane protein</topology>
    </subcellularLocation>
</comment>
<evidence type="ECO:0000256" key="11">
    <source>
        <dbReference type="ARBA" id="ARBA00022989"/>
    </source>
</evidence>
<keyword evidence="12 14" id="KW-0902">Two-component regulatory system</keyword>
<dbReference type="CDD" id="cd16917">
    <property type="entry name" value="HATPase_UhpB-NarQ-NarX-like"/>
    <property type="match status" value="1"/>
</dbReference>
<dbReference type="InterPro" id="IPR003018">
    <property type="entry name" value="GAF"/>
</dbReference>
<evidence type="ECO:0000256" key="9">
    <source>
        <dbReference type="ARBA" id="ARBA00022777"/>
    </source>
</evidence>
<name>A0A9D7LJA3_9RHOO</name>
<dbReference type="PROSITE" id="PS50885">
    <property type="entry name" value="HAMP"/>
    <property type="match status" value="1"/>
</dbReference>
<dbReference type="PANTHER" id="PTHR24421:SF10">
    <property type="entry name" value="NITRATE_NITRITE SENSOR PROTEIN NARQ"/>
    <property type="match status" value="1"/>
</dbReference>
<dbReference type="PROSITE" id="PS50109">
    <property type="entry name" value="HIS_KIN"/>
    <property type="match status" value="1"/>
</dbReference>
<dbReference type="SUPFAM" id="SSF55874">
    <property type="entry name" value="ATPase domain of HSP90 chaperone/DNA topoisomerase II/histidine kinase"/>
    <property type="match status" value="1"/>
</dbReference>
<dbReference type="Proteomes" id="UP000808146">
    <property type="component" value="Unassembled WGS sequence"/>
</dbReference>
<dbReference type="Pfam" id="PF02518">
    <property type="entry name" value="HATPase_c"/>
    <property type="match status" value="1"/>
</dbReference>
<dbReference type="SMART" id="SM00065">
    <property type="entry name" value="GAF"/>
    <property type="match status" value="1"/>
</dbReference>
<evidence type="ECO:0000256" key="2">
    <source>
        <dbReference type="ARBA" id="ARBA00004429"/>
    </source>
</evidence>
<dbReference type="InterPro" id="IPR011712">
    <property type="entry name" value="Sig_transdc_His_kin_sub3_dim/P"/>
</dbReference>
<evidence type="ECO:0000256" key="12">
    <source>
        <dbReference type="ARBA" id="ARBA00023012"/>
    </source>
</evidence>
<dbReference type="InterPro" id="IPR050482">
    <property type="entry name" value="Sensor_HK_TwoCompSys"/>
</dbReference>
<evidence type="ECO:0000256" key="13">
    <source>
        <dbReference type="ARBA" id="ARBA00023136"/>
    </source>
</evidence>
<feature type="domain" description="Histidine kinase" evidence="16">
    <location>
        <begin position="447"/>
        <end position="642"/>
    </location>
</feature>
<sequence length="646" mass="71122">MFVFPGKLSRKIVGMLFVFFLVALSAIAMTLYLSWKLEGVAAAINDAGSQRMRAYRMAHLMSRGLDNRAAATAMAARLQDEVERFDLVLRDLQQGDPERPMAAPREAVVQRKLLAVDAAWRTTVRPLVVNFLGQGPAQRQTAFDRFDGELEAFVGSINDLVLAMEHDYAANTRFLRGVQAGLIVLAALGTVLLIRFLMQLVIRPVSELHAGIRRMASNDLAVRLPVKTDDELGELAKGFNEMAGHLQAVYGTLEQRVSAKTRSLAGRNQELGILYEITAFLSEPAPIEALCQGFLSRIRAAMAADAGAVRLYTADTETLYLLTHEGLSADFVACESEMRCGDCLCGDVIDTGMPIAVDTANPPPGMKLRTCVREGFATATAFTVQYDRQRVGVFNLYFRASRPVSGQEINLLETLGQHLGVAIENQRLRLRERELAVSEERNLLAQELHDSIAQGLAFLNIQVQLLQDSLRKGDGDEAMQTAGQLREGVQESYDHVRELLVHFRAKVVQSDLDSAIVAALEKFEAQTGITTAFESHGSGGPLDPAIEIQIMHIVQESLSNIRKHAGASRVTVAVFRSRREFELRVDDDGTGFDPLNEPRTKSDRHVGLQIMCERAQRIGGQCQITSEPGKGARVCLILPRKQAEVV</sequence>
<dbReference type="EMBL" id="JADKBR010000001">
    <property type="protein sequence ID" value="MBK8888892.1"/>
    <property type="molecule type" value="Genomic_DNA"/>
</dbReference>
<evidence type="ECO:0000259" key="17">
    <source>
        <dbReference type="PROSITE" id="PS50885"/>
    </source>
</evidence>
<evidence type="ECO:0000256" key="3">
    <source>
        <dbReference type="ARBA" id="ARBA00022475"/>
    </source>
</evidence>
<evidence type="ECO:0000259" key="16">
    <source>
        <dbReference type="PROSITE" id="PS50109"/>
    </source>
</evidence>
<keyword evidence="3 14" id="KW-1003">Cell membrane</keyword>
<evidence type="ECO:0000256" key="1">
    <source>
        <dbReference type="ARBA" id="ARBA00000085"/>
    </source>
</evidence>
<keyword evidence="8 14" id="KW-0547">Nucleotide-binding</keyword>
<organism evidence="18 19">
    <name type="scientific">Candidatus Dechloromonas phosphorivorans</name>
    <dbReference type="NCBI Taxonomy" id="2899244"/>
    <lineage>
        <taxon>Bacteria</taxon>
        <taxon>Pseudomonadati</taxon>
        <taxon>Pseudomonadota</taxon>
        <taxon>Betaproteobacteria</taxon>
        <taxon>Rhodocyclales</taxon>
        <taxon>Azonexaceae</taxon>
        <taxon>Dechloromonas</taxon>
    </lineage>
</organism>
<evidence type="ECO:0000256" key="14">
    <source>
        <dbReference type="PIRNR" id="PIRNR003167"/>
    </source>
</evidence>
<dbReference type="GO" id="GO:0046983">
    <property type="term" value="F:protein dimerization activity"/>
    <property type="evidence" value="ECO:0007669"/>
    <property type="project" value="UniProtKB-UniRule"/>
</dbReference>
<dbReference type="PIRSF" id="PIRSF003167">
    <property type="entry name" value="STHK_NarX/NarQ"/>
    <property type="match status" value="1"/>
</dbReference>
<comment type="catalytic activity">
    <reaction evidence="1 14">
        <text>ATP + protein L-histidine = ADP + protein N-phospho-L-histidine.</text>
        <dbReference type="EC" id="2.7.13.3"/>
    </reaction>
</comment>
<evidence type="ECO:0000256" key="8">
    <source>
        <dbReference type="ARBA" id="ARBA00022741"/>
    </source>
</evidence>
<evidence type="ECO:0000256" key="6">
    <source>
        <dbReference type="ARBA" id="ARBA00022679"/>
    </source>
</evidence>
<dbReference type="SUPFAM" id="SSF158472">
    <property type="entry name" value="HAMP domain-like"/>
    <property type="match status" value="1"/>
</dbReference>
<feature type="transmembrane region" description="Helical" evidence="15">
    <location>
        <begin position="12"/>
        <end position="33"/>
    </location>
</feature>
<dbReference type="InterPro" id="IPR003660">
    <property type="entry name" value="HAMP_dom"/>
</dbReference>
<dbReference type="PANTHER" id="PTHR24421">
    <property type="entry name" value="NITRATE/NITRITE SENSOR PROTEIN NARX-RELATED"/>
    <property type="match status" value="1"/>
</dbReference>
<dbReference type="Gene3D" id="6.10.340.10">
    <property type="match status" value="1"/>
</dbReference>
<evidence type="ECO:0000256" key="15">
    <source>
        <dbReference type="SAM" id="Phobius"/>
    </source>
</evidence>
<feature type="transmembrane region" description="Helical" evidence="15">
    <location>
        <begin position="180"/>
        <end position="198"/>
    </location>
</feature>